<reference evidence="1" key="1">
    <citation type="journal article" date="2015" name="Nature">
        <title>Complex archaea that bridge the gap between prokaryotes and eukaryotes.</title>
        <authorList>
            <person name="Spang A."/>
            <person name="Saw J.H."/>
            <person name="Jorgensen S.L."/>
            <person name="Zaremba-Niedzwiedzka K."/>
            <person name="Martijn J."/>
            <person name="Lind A.E."/>
            <person name="van Eijk R."/>
            <person name="Schleper C."/>
            <person name="Guy L."/>
            <person name="Ettema T.J."/>
        </authorList>
    </citation>
    <scope>NUCLEOTIDE SEQUENCE</scope>
</reference>
<feature type="non-terminal residue" evidence="1">
    <location>
        <position position="1"/>
    </location>
</feature>
<proteinExistence type="predicted"/>
<organism evidence="1">
    <name type="scientific">marine sediment metagenome</name>
    <dbReference type="NCBI Taxonomy" id="412755"/>
    <lineage>
        <taxon>unclassified sequences</taxon>
        <taxon>metagenomes</taxon>
        <taxon>ecological metagenomes</taxon>
    </lineage>
</organism>
<accession>A0A0F9MBK4</accession>
<gene>
    <name evidence="1" type="ORF">LCGC14_1404330</name>
</gene>
<name>A0A0F9MBK4_9ZZZZ</name>
<sequence length="132" mass="15772">IIGYYKAGFEFYYERFNVIHPILYEILSKSSIPEAQEFVFALRIPIFIIIIDICQGNKSDLKFFLNTIRLTLVNPIIQHLSRKPIHIFEDTIEKVFYRIRIFQDREDGWKINLSKLAEQVSPYIEKIKNFLI</sequence>
<dbReference type="EMBL" id="LAZR01009204">
    <property type="protein sequence ID" value="KKM74050.1"/>
    <property type="molecule type" value="Genomic_DNA"/>
</dbReference>
<evidence type="ECO:0000313" key="1">
    <source>
        <dbReference type="EMBL" id="KKM74050.1"/>
    </source>
</evidence>
<protein>
    <submittedName>
        <fullName evidence="1">Uncharacterized protein</fullName>
    </submittedName>
</protein>
<comment type="caution">
    <text evidence="1">The sequence shown here is derived from an EMBL/GenBank/DDBJ whole genome shotgun (WGS) entry which is preliminary data.</text>
</comment>
<dbReference type="AlphaFoldDB" id="A0A0F9MBK4"/>